<evidence type="ECO:0000313" key="1">
    <source>
        <dbReference type="EMBL" id="OQD45998.1"/>
    </source>
</evidence>
<reference evidence="1 2" key="1">
    <citation type="journal article" date="2016" name="Genome Announc.">
        <title>Draft Genome Sequence of the Anaerobic Ammonium-Oxidizing Bacterium 'Candidatus Brocadia sp. 40'.</title>
        <authorList>
            <person name="Ali M."/>
            <person name="Haroon M.F."/>
            <person name="Narita Y."/>
            <person name="Zhang L."/>
            <person name="Rangel Shaw D."/>
            <person name="Okabe S."/>
            <person name="Saikaly P.E."/>
        </authorList>
    </citation>
    <scope>NUCLEOTIDE SEQUENCE [LARGE SCALE GENOMIC DNA]</scope>
    <source>
        <strain evidence="1 2">40</strain>
    </source>
</reference>
<gene>
    <name evidence="1" type="ORF">BIY37_05480</name>
</gene>
<name>A0A1V6M0T2_9BACT</name>
<dbReference type="RefSeq" id="WP_070066817.1">
    <property type="nucleotide sequence ID" value="NZ_MJUW02000064.1"/>
</dbReference>
<sequence>MLNLDKYPTNYFSPVYQQIINTFSTDEGMNGSSSMRVLEGAERQIKEELVRCIWFGQHIKKDMLFTDDGSRLEVLSPGWWNSEGGPDFKHAEILLEGKGLVRGNVEVHVFASDWIRHQHNKQGSYDTVCLHVVMWNDNHGESIKNCGGRLIPQLTLSKYLGAELDELVEMIDVESYLKGEKVNPGHCQTQIESRKINDQWLGRFLDYAGDERILQKAKRYERWIENSPFEQVLYEAIMESLGYKNNKKPFLTLASRTPLEDIRYLIPEDVSIQKKKIDMQSLLLGTAGLLPQQRDLKPDRDKEAAEYINDIEHTWSEIQKKITQVPMTKSDWSYAGIRPANFPERRIAAIANVLSECSSLSIFRYILSVFEKVEGYKEERKIMKKFLEDIQSLFLNIYDPYWSYHYTWLGKKLTKPVKLLGKERTSNILINVIIPILLMYVRRHNNQNMEKILHLVYRNYVPLPDTSVTNFMCNRIFGQPDASKRIINSVRRQQGLYQIFKDFCENDNISCNKCALYLSMVKSS</sequence>
<organism evidence="1 2">
    <name type="scientific">Candidatus Brocadia sapporoensis</name>
    <dbReference type="NCBI Taxonomy" id="392547"/>
    <lineage>
        <taxon>Bacteria</taxon>
        <taxon>Pseudomonadati</taxon>
        <taxon>Planctomycetota</taxon>
        <taxon>Candidatus Brocadiia</taxon>
        <taxon>Candidatus Brocadiales</taxon>
        <taxon>Candidatus Brocadiaceae</taxon>
        <taxon>Candidatus Brocadia</taxon>
    </lineage>
</organism>
<protein>
    <recommendedName>
        <fullName evidence="3">DUF2851 domain-containing protein</fullName>
    </recommendedName>
</protein>
<evidence type="ECO:0000313" key="2">
    <source>
        <dbReference type="Proteomes" id="UP000242219"/>
    </source>
</evidence>
<dbReference type="Proteomes" id="UP000242219">
    <property type="component" value="Unassembled WGS sequence"/>
</dbReference>
<accession>A0A1V6M0T2</accession>
<dbReference type="InterPro" id="IPR021272">
    <property type="entry name" value="DUF2851"/>
</dbReference>
<keyword evidence="2" id="KW-1185">Reference proteome</keyword>
<dbReference type="Pfam" id="PF11013">
    <property type="entry name" value="DUF2851"/>
    <property type="match status" value="1"/>
</dbReference>
<proteinExistence type="predicted"/>
<dbReference type="AlphaFoldDB" id="A0A1V6M0T2"/>
<evidence type="ECO:0008006" key="3">
    <source>
        <dbReference type="Google" id="ProtNLM"/>
    </source>
</evidence>
<comment type="caution">
    <text evidence="1">The sequence shown here is derived from an EMBL/GenBank/DDBJ whole genome shotgun (WGS) entry which is preliminary data.</text>
</comment>
<dbReference type="EMBL" id="MJUW02000064">
    <property type="protein sequence ID" value="OQD45998.1"/>
    <property type="molecule type" value="Genomic_DNA"/>
</dbReference>